<dbReference type="OrthoDB" id="2139350at2"/>
<evidence type="ECO:0000313" key="2">
    <source>
        <dbReference type="Proteomes" id="UP000198833"/>
    </source>
</evidence>
<keyword evidence="2" id="KW-1185">Reference proteome</keyword>
<dbReference type="AlphaFoldDB" id="A0A1H8ZFQ7"/>
<proteinExistence type="predicted"/>
<reference evidence="1 2" key="1">
    <citation type="submission" date="2016-10" db="EMBL/GenBank/DDBJ databases">
        <authorList>
            <person name="de Groot N.N."/>
        </authorList>
    </citation>
    <scope>NUCLEOTIDE SEQUENCE [LARGE SCALE GENOMIC DNA]</scope>
    <source>
        <strain evidence="1 2">DSM 15695</strain>
    </source>
</reference>
<accession>A0A1H8ZFQ7</accession>
<name>A0A1H8ZFQ7_9LACT</name>
<sequence>MKLANFFLTIAFPFMLSLNFDYWHPQNYGGPTVLSQEPVVIHQPVYPSSYPQPYGQDHLMFQGLPLNYQPKRQVFKAEGQALGYPANSLYINGVTFAFQDMSGNSGKGTDFDHLNQALASNQVVKVGQHGMNSFFGHYYDLSNSGPFQPLVAQDLLHEGSQVILTDREGLSKGYEITQILNINVEEADHHFYGRYSIPELIYQGNQEDMIYIQYCRWDIELGMLISHFGYRIF</sequence>
<dbReference type="Proteomes" id="UP000198833">
    <property type="component" value="Unassembled WGS sequence"/>
</dbReference>
<evidence type="ECO:0000313" key="1">
    <source>
        <dbReference type="EMBL" id="SEP63145.1"/>
    </source>
</evidence>
<organism evidence="1 2">
    <name type="scientific">Ignavigranum ruoffiae</name>
    <dbReference type="NCBI Taxonomy" id="89093"/>
    <lineage>
        <taxon>Bacteria</taxon>
        <taxon>Bacillati</taxon>
        <taxon>Bacillota</taxon>
        <taxon>Bacilli</taxon>
        <taxon>Lactobacillales</taxon>
        <taxon>Aerococcaceae</taxon>
        <taxon>Ignavigranum</taxon>
    </lineage>
</organism>
<protein>
    <recommendedName>
        <fullName evidence="3">Sortase family protein</fullName>
    </recommendedName>
</protein>
<dbReference type="RefSeq" id="WP_092569943.1">
    <property type="nucleotide sequence ID" value="NZ_CALUDV010000002.1"/>
</dbReference>
<gene>
    <name evidence="1" type="ORF">SAMN04488558_101238</name>
</gene>
<dbReference type="EMBL" id="FOEN01000001">
    <property type="protein sequence ID" value="SEP63145.1"/>
    <property type="molecule type" value="Genomic_DNA"/>
</dbReference>
<dbReference type="STRING" id="89093.SAMN04488558_101238"/>
<evidence type="ECO:0008006" key="3">
    <source>
        <dbReference type="Google" id="ProtNLM"/>
    </source>
</evidence>